<dbReference type="Gene3D" id="3.40.50.620">
    <property type="entry name" value="HUPs"/>
    <property type="match status" value="1"/>
</dbReference>
<protein>
    <submittedName>
        <fullName evidence="2">Universal stress protein</fullName>
    </submittedName>
</protein>
<name>A0A847UAG5_9EURY</name>
<dbReference type="InterPro" id="IPR014729">
    <property type="entry name" value="Rossmann-like_a/b/a_fold"/>
</dbReference>
<dbReference type="Proteomes" id="UP000608662">
    <property type="component" value="Unassembled WGS sequence"/>
</dbReference>
<comment type="caution">
    <text evidence="2">The sequence shown here is derived from an EMBL/GenBank/DDBJ whole genome shotgun (WGS) entry which is preliminary data.</text>
</comment>
<dbReference type="OrthoDB" id="307404at2157"/>
<dbReference type="RefSeq" id="WP_170093357.1">
    <property type="nucleotide sequence ID" value="NZ_WOYG01000001.1"/>
</dbReference>
<sequence length="153" mass="16533">MDDALVVLDTDERGRELLTEAAQLAGGADARLHVLSLLTHEAFEEKRDSLDAVAEEEHTSYDDSVIMDDVHQEAAAVVEEVVGDYDVEWDVLAGRIGQAETEADRILEAAADNDIDHVFLTGDQRSPTGKAVFGDRAQAVIINFDGPVTSLLG</sequence>
<organism evidence="2 3">
    <name type="scientific">Halomicrobium mukohataei</name>
    <dbReference type="NCBI Taxonomy" id="57705"/>
    <lineage>
        <taxon>Archaea</taxon>
        <taxon>Methanobacteriati</taxon>
        <taxon>Methanobacteriota</taxon>
        <taxon>Stenosarchaea group</taxon>
        <taxon>Halobacteria</taxon>
        <taxon>Halobacteriales</taxon>
        <taxon>Haloarculaceae</taxon>
        <taxon>Halomicrobium</taxon>
    </lineage>
</organism>
<dbReference type="AlphaFoldDB" id="A0A847UAG5"/>
<accession>A0A847UAG5</accession>
<dbReference type="InterPro" id="IPR006016">
    <property type="entry name" value="UspA"/>
</dbReference>
<dbReference type="GeneID" id="94362695"/>
<evidence type="ECO:0000313" key="2">
    <source>
        <dbReference type="EMBL" id="NLV09506.1"/>
    </source>
</evidence>
<reference evidence="2" key="1">
    <citation type="submission" date="2019-12" db="EMBL/GenBank/DDBJ databases">
        <title>Whole-genome sequence of Halomicrobium mukohataei pws1.</title>
        <authorList>
            <person name="Verma D.K."/>
            <person name="Gopal K."/>
            <person name="Prasad E.S."/>
        </authorList>
    </citation>
    <scope>NUCLEOTIDE SEQUENCE</scope>
    <source>
        <strain evidence="2">Pws1</strain>
    </source>
</reference>
<feature type="domain" description="UspA" evidence="1">
    <location>
        <begin position="4"/>
        <end position="149"/>
    </location>
</feature>
<dbReference type="Pfam" id="PF00582">
    <property type="entry name" value="Usp"/>
    <property type="match status" value="1"/>
</dbReference>
<dbReference type="SUPFAM" id="SSF52402">
    <property type="entry name" value="Adenine nucleotide alpha hydrolases-like"/>
    <property type="match status" value="1"/>
</dbReference>
<evidence type="ECO:0000259" key="1">
    <source>
        <dbReference type="Pfam" id="PF00582"/>
    </source>
</evidence>
<gene>
    <name evidence="2" type="ORF">GOC74_06150</name>
</gene>
<dbReference type="EMBL" id="WOYG01000001">
    <property type="protein sequence ID" value="NLV09506.1"/>
    <property type="molecule type" value="Genomic_DNA"/>
</dbReference>
<proteinExistence type="predicted"/>
<evidence type="ECO:0000313" key="3">
    <source>
        <dbReference type="Proteomes" id="UP000608662"/>
    </source>
</evidence>